<accession>A0A9P6VZJ2</accession>
<reference evidence="2 3" key="1">
    <citation type="submission" date="2020-11" db="EMBL/GenBank/DDBJ databases">
        <title>Kefir isolates.</title>
        <authorList>
            <person name="Marcisauskas S."/>
            <person name="Kim Y."/>
            <person name="Blasche S."/>
        </authorList>
    </citation>
    <scope>NUCLEOTIDE SEQUENCE [LARGE SCALE GENOMIC DNA]</scope>
    <source>
        <strain evidence="2 3">KR</strain>
    </source>
</reference>
<dbReference type="OrthoDB" id="2529867at2759"/>
<feature type="region of interest" description="Disordered" evidence="1">
    <location>
        <begin position="354"/>
        <end position="407"/>
    </location>
</feature>
<gene>
    <name evidence="2" type="ORF">C6P46_005852</name>
</gene>
<name>A0A9P6VZJ2_RHOMI</name>
<dbReference type="AlphaFoldDB" id="A0A9P6VZJ2"/>
<evidence type="ECO:0000313" key="3">
    <source>
        <dbReference type="Proteomes" id="UP000777482"/>
    </source>
</evidence>
<feature type="region of interest" description="Disordered" evidence="1">
    <location>
        <begin position="436"/>
        <end position="467"/>
    </location>
</feature>
<sequence>MVVNALTVRPQSLLPFHLGLHRYHPVATRCLPGPCPLPNDGSADGHASDLLRKWEEGKLCSSGTPYSLDSLEFPAFQSQLFGYGSVSFTFFGQRYDHAGWPVATHYVLHARSSRLGMSNMAYVTFILPPPPSVSSPYNPLPHSVRIAARKVTGYYPLGLRKKDGPRRSEDENAHVRSTSLTVSPPRRVVARQAPATCSHPVKQSMPVALARYLEPYNAYLRPLGYYATWTFYFLSFAVSPGLVTLLQALCLVLTWILPSVELNVERGRRRILASRWIQPEWAWPDAVPFHRREWPQWARNAASYFDVRPTLAVAWNACAARLRALSRRMGWDVEAPHAAGARRGEPFQLRLRTEIRDSSSSRRNAAVASNVATSPRAHSVADRPASLAPSARSNPFASRMPPRSASLGAIPSREAMSAHASGVQLEHGSIAGSLRSRASNPFSVDGHSARSIPTRAPRAPSASLRSGVAGPAWSVASAHEAAVMRDGDGSFWGDGGSWDGA</sequence>
<feature type="compositionally biased region" description="Basic and acidic residues" evidence="1">
    <location>
        <begin position="160"/>
        <end position="174"/>
    </location>
</feature>
<comment type="caution">
    <text evidence="2">The sequence shown here is derived from an EMBL/GenBank/DDBJ whole genome shotgun (WGS) entry which is preliminary data.</text>
</comment>
<dbReference type="Proteomes" id="UP000777482">
    <property type="component" value="Unassembled WGS sequence"/>
</dbReference>
<feature type="compositionally biased region" description="Low complexity" evidence="1">
    <location>
        <begin position="361"/>
        <end position="372"/>
    </location>
</feature>
<feature type="region of interest" description="Disordered" evidence="1">
    <location>
        <begin position="160"/>
        <end position="180"/>
    </location>
</feature>
<evidence type="ECO:0000256" key="1">
    <source>
        <dbReference type="SAM" id="MobiDB-lite"/>
    </source>
</evidence>
<protein>
    <submittedName>
        <fullName evidence="2">Uncharacterized protein</fullName>
    </submittedName>
</protein>
<proteinExistence type="predicted"/>
<dbReference type="EMBL" id="PUHQ01000068">
    <property type="protein sequence ID" value="KAG0658301.1"/>
    <property type="molecule type" value="Genomic_DNA"/>
</dbReference>
<evidence type="ECO:0000313" key="2">
    <source>
        <dbReference type="EMBL" id="KAG0658301.1"/>
    </source>
</evidence>
<organism evidence="2 3">
    <name type="scientific">Rhodotorula mucilaginosa</name>
    <name type="common">Yeast</name>
    <name type="synonym">Rhodotorula rubra</name>
    <dbReference type="NCBI Taxonomy" id="5537"/>
    <lineage>
        <taxon>Eukaryota</taxon>
        <taxon>Fungi</taxon>
        <taxon>Dikarya</taxon>
        <taxon>Basidiomycota</taxon>
        <taxon>Pucciniomycotina</taxon>
        <taxon>Microbotryomycetes</taxon>
        <taxon>Sporidiobolales</taxon>
        <taxon>Sporidiobolaceae</taxon>
        <taxon>Rhodotorula</taxon>
    </lineage>
</organism>
<keyword evidence="3" id="KW-1185">Reference proteome</keyword>